<keyword evidence="3" id="KW-1185">Reference proteome</keyword>
<feature type="region of interest" description="Disordered" evidence="1">
    <location>
        <begin position="1"/>
        <end position="21"/>
    </location>
</feature>
<name>A0A5B7ET68_PORTR</name>
<feature type="region of interest" description="Disordered" evidence="1">
    <location>
        <begin position="46"/>
        <end position="66"/>
    </location>
</feature>
<reference evidence="2 3" key="1">
    <citation type="submission" date="2019-05" db="EMBL/GenBank/DDBJ databases">
        <title>Another draft genome of Portunus trituberculatus and its Hox gene families provides insights of decapod evolution.</title>
        <authorList>
            <person name="Jeong J.-H."/>
            <person name="Song I."/>
            <person name="Kim S."/>
            <person name="Choi T."/>
            <person name="Kim D."/>
            <person name="Ryu S."/>
            <person name="Kim W."/>
        </authorList>
    </citation>
    <scope>NUCLEOTIDE SEQUENCE [LARGE SCALE GENOMIC DNA]</scope>
    <source>
        <tissue evidence="2">Muscle</tissue>
    </source>
</reference>
<evidence type="ECO:0000313" key="2">
    <source>
        <dbReference type="EMBL" id="MPC35494.1"/>
    </source>
</evidence>
<protein>
    <submittedName>
        <fullName evidence="2">Uncharacterized protein</fullName>
    </submittedName>
</protein>
<comment type="caution">
    <text evidence="2">The sequence shown here is derived from an EMBL/GenBank/DDBJ whole genome shotgun (WGS) entry which is preliminary data.</text>
</comment>
<feature type="compositionally biased region" description="Polar residues" evidence="1">
    <location>
        <begin position="1"/>
        <end position="11"/>
    </location>
</feature>
<dbReference type="EMBL" id="VSRR010003290">
    <property type="protein sequence ID" value="MPC35494.1"/>
    <property type="molecule type" value="Genomic_DNA"/>
</dbReference>
<dbReference type="AlphaFoldDB" id="A0A5B7ET68"/>
<evidence type="ECO:0000313" key="3">
    <source>
        <dbReference type="Proteomes" id="UP000324222"/>
    </source>
</evidence>
<proteinExistence type="predicted"/>
<organism evidence="2 3">
    <name type="scientific">Portunus trituberculatus</name>
    <name type="common">Swimming crab</name>
    <name type="synonym">Neptunus trituberculatus</name>
    <dbReference type="NCBI Taxonomy" id="210409"/>
    <lineage>
        <taxon>Eukaryota</taxon>
        <taxon>Metazoa</taxon>
        <taxon>Ecdysozoa</taxon>
        <taxon>Arthropoda</taxon>
        <taxon>Crustacea</taxon>
        <taxon>Multicrustacea</taxon>
        <taxon>Malacostraca</taxon>
        <taxon>Eumalacostraca</taxon>
        <taxon>Eucarida</taxon>
        <taxon>Decapoda</taxon>
        <taxon>Pleocyemata</taxon>
        <taxon>Brachyura</taxon>
        <taxon>Eubrachyura</taxon>
        <taxon>Portunoidea</taxon>
        <taxon>Portunidae</taxon>
        <taxon>Portuninae</taxon>
        <taxon>Portunus</taxon>
    </lineage>
</organism>
<sequence>MATLNPASESPSGERTRNVPRWDCSFGGDPKMAFCLCQLRESEKKTVAPSEEAQPTLRPWTGFEPVRLETPHTPNHPWFHCTTAALAYIQTVRRKGCLFFLSFHLDTPTTVSSSASLPPYFSPLSSNTFPKTPVQGHLCPADIP</sequence>
<dbReference type="Proteomes" id="UP000324222">
    <property type="component" value="Unassembled WGS sequence"/>
</dbReference>
<evidence type="ECO:0000256" key="1">
    <source>
        <dbReference type="SAM" id="MobiDB-lite"/>
    </source>
</evidence>
<gene>
    <name evidence="2" type="ORF">E2C01_028918</name>
</gene>
<accession>A0A5B7ET68</accession>